<evidence type="ECO:0000313" key="1">
    <source>
        <dbReference type="EMBL" id="SEN55113.1"/>
    </source>
</evidence>
<name>A0A1H8HFY1_9SPHI</name>
<dbReference type="EMBL" id="FOCL01000003">
    <property type="protein sequence ID" value="SEN55113.1"/>
    <property type="molecule type" value="Genomic_DNA"/>
</dbReference>
<reference evidence="2" key="1">
    <citation type="submission" date="2016-10" db="EMBL/GenBank/DDBJ databases">
        <authorList>
            <person name="Varghese N."/>
            <person name="Submissions S."/>
        </authorList>
    </citation>
    <scope>NUCLEOTIDE SEQUENCE [LARGE SCALE GENOMIC DNA]</scope>
    <source>
        <strain evidence="2">Gh-48</strain>
    </source>
</reference>
<sequence length="58" mass="7131">MFHTKIQVFDYQLIMFLIRSVVSLLKNGTNELFKKKKYRMFSNFFRESKNWDTTFVTI</sequence>
<gene>
    <name evidence="1" type="ORF">SAMN05192574_103496</name>
</gene>
<keyword evidence="2" id="KW-1185">Reference proteome</keyword>
<dbReference type="AlphaFoldDB" id="A0A1H8HFY1"/>
<dbReference type="Proteomes" id="UP000198942">
    <property type="component" value="Unassembled WGS sequence"/>
</dbReference>
<organism evidence="1 2">
    <name type="scientific">Mucilaginibacter gossypiicola</name>
    <dbReference type="NCBI Taxonomy" id="551995"/>
    <lineage>
        <taxon>Bacteria</taxon>
        <taxon>Pseudomonadati</taxon>
        <taxon>Bacteroidota</taxon>
        <taxon>Sphingobacteriia</taxon>
        <taxon>Sphingobacteriales</taxon>
        <taxon>Sphingobacteriaceae</taxon>
        <taxon>Mucilaginibacter</taxon>
    </lineage>
</organism>
<protein>
    <submittedName>
        <fullName evidence="1">Uncharacterized protein</fullName>
    </submittedName>
</protein>
<evidence type="ECO:0000313" key="2">
    <source>
        <dbReference type="Proteomes" id="UP000198942"/>
    </source>
</evidence>
<proteinExistence type="predicted"/>
<accession>A0A1H8HFY1</accession>